<organism evidence="1 2">
    <name type="scientific">Gossypium lobatum</name>
    <dbReference type="NCBI Taxonomy" id="34289"/>
    <lineage>
        <taxon>Eukaryota</taxon>
        <taxon>Viridiplantae</taxon>
        <taxon>Streptophyta</taxon>
        <taxon>Embryophyta</taxon>
        <taxon>Tracheophyta</taxon>
        <taxon>Spermatophyta</taxon>
        <taxon>Magnoliopsida</taxon>
        <taxon>eudicotyledons</taxon>
        <taxon>Gunneridae</taxon>
        <taxon>Pentapetalae</taxon>
        <taxon>rosids</taxon>
        <taxon>malvids</taxon>
        <taxon>Malvales</taxon>
        <taxon>Malvaceae</taxon>
        <taxon>Malvoideae</taxon>
        <taxon>Gossypium</taxon>
    </lineage>
</organism>
<dbReference type="AlphaFoldDB" id="A0A7J8NDU7"/>
<reference evidence="1 2" key="1">
    <citation type="journal article" date="2019" name="Genome Biol. Evol.">
        <title>Insights into the evolution of the New World diploid cottons (Gossypium, subgenus Houzingenia) based on genome sequencing.</title>
        <authorList>
            <person name="Grover C.E."/>
            <person name="Arick M.A. 2nd"/>
            <person name="Thrash A."/>
            <person name="Conover J.L."/>
            <person name="Sanders W.S."/>
            <person name="Peterson D.G."/>
            <person name="Frelichowski J.E."/>
            <person name="Scheffler J.A."/>
            <person name="Scheffler B.E."/>
            <person name="Wendel J.F."/>
        </authorList>
    </citation>
    <scope>NUCLEOTIDE SEQUENCE [LARGE SCALE GENOMIC DNA]</scope>
    <source>
        <strain evidence="1">157</strain>
        <tissue evidence="1">Leaf</tissue>
    </source>
</reference>
<evidence type="ECO:0000313" key="1">
    <source>
        <dbReference type="EMBL" id="MBA0575141.1"/>
    </source>
</evidence>
<accession>A0A7J8NDU7</accession>
<keyword evidence="2" id="KW-1185">Reference proteome</keyword>
<gene>
    <name evidence="1" type="ORF">Golob_024260</name>
</gene>
<comment type="caution">
    <text evidence="1">The sequence shown here is derived from an EMBL/GenBank/DDBJ whole genome shotgun (WGS) entry which is preliminary data.</text>
</comment>
<dbReference type="Proteomes" id="UP000593572">
    <property type="component" value="Unassembled WGS sequence"/>
</dbReference>
<dbReference type="EMBL" id="JABEZX010107396">
    <property type="protein sequence ID" value="MBA0575141.1"/>
    <property type="molecule type" value="Genomic_DNA"/>
</dbReference>
<evidence type="ECO:0000313" key="2">
    <source>
        <dbReference type="Proteomes" id="UP000593572"/>
    </source>
</evidence>
<sequence length="36" mass="4332">MNFKKKLIKLTRMTDTWAEIQIKKNNEVSCVSWFSL</sequence>
<proteinExistence type="predicted"/>
<protein>
    <submittedName>
        <fullName evidence="1">Uncharacterized protein</fullName>
    </submittedName>
</protein>
<name>A0A7J8NDU7_9ROSI</name>